<dbReference type="InterPro" id="IPR000845">
    <property type="entry name" value="Nucleoside_phosphorylase_d"/>
</dbReference>
<evidence type="ECO:0000256" key="1">
    <source>
        <dbReference type="ARBA" id="ARBA00005058"/>
    </source>
</evidence>
<keyword evidence="8" id="KW-1185">Reference proteome</keyword>
<comment type="similarity">
    <text evidence="2 5">Belongs to the PNP/MTAP phosphorylase family.</text>
</comment>
<dbReference type="Proteomes" id="UP000753961">
    <property type="component" value="Unassembled WGS sequence"/>
</dbReference>
<protein>
    <recommendedName>
        <fullName evidence="5">Purine nucleoside phosphorylase</fullName>
        <ecNumber evidence="5">2.4.2.1</ecNumber>
    </recommendedName>
    <alternativeName>
        <fullName evidence="5">Inosine-guanosine phosphorylase</fullName>
    </alternativeName>
</protein>
<keyword evidence="3 5" id="KW-0328">Glycosyltransferase</keyword>
<dbReference type="CDD" id="cd09009">
    <property type="entry name" value="PNP-EcPNPII_like"/>
    <property type="match status" value="1"/>
</dbReference>
<dbReference type="Pfam" id="PF01048">
    <property type="entry name" value="PNP_UDP_1"/>
    <property type="match status" value="1"/>
</dbReference>
<dbReference type="AlphaFoldDB" id="A0A953HTX9"/>
<evidence type="ECO:0000256" key="4">
    <source>
        <dbReference type="ARBA" id="ARBA00022679"/>
    </source>
</evidence>
<comment type="pathway">
    <text evidence="1 5">Purine metabolism; purine nucleoside salvage.</text>
</comment>
<dbReference type="NCBIfam" id="TIGR01697">
    <property type="entry name" value="PNPH-PUNA-XAPA"/>
    <property type="match status" value="1"/>
</dbReference>
<dbReference type="InterPro" id="IPR011268">
    <property type="entry name" value="Purine_phosphorylase"/>
</dbReference>
<dbReference type="EMBL" id="JAHVHU010000008">
    <property type="protein sequence ID" value="MBY5958370.1"/>
    <property type="molecule type" value="Genomic_DNA"/>
</dbReference>
<dbReference type="PIRSF" id="PIRSF000477">
    <property type="entry name" value="PurNPase"/>
    <property type="match status" value="1"/>
</dbReference>
<keyword evidence="4 5" id="KW-0808">Transferase</keyword>
<gene>
    <name evidence="7" type="ORF">KUV50_09525</name>
</gene>
<proteinExistence type="inferred from homology"/>
<dbReference type="GO" id="GO:0005737">
    <property type="term" value="C:cytoplasm"/>
    <property type="evidence" value="ECO:0007669"/>
    <property type="project" value="TreeGrafter"/>
</dbReference>
<evidence type="ECO:0000313" key="7">
    <source>
        <dbReference type="EMBL" id="MBY5958370.1"/>
    </source>
</evidence>
<organism evidence="7 8">
    <name type="scientific">Membranihabitans marinus</name>
    <dbReference type="NCBI Taxonomy" id="1227546"/>
    <lineage>
        <taxon>Bacteria</taxon>
        <taxon>Pseudomonadati</taxon>
        <taxon>Bacteroidota</taxon>
        <taxon>Saprospiria</taxon>
        <taxon>Saprospirales</taxon>
        <taxon>Saprospiraceae</taxon>
        <taxon>Membranihabitans</taxon>
    </lineage>
</organism>
<dbReference type="PANTHER" id="PTHR11904">
    <property type="entry name" value="METHYLTHIOADENOSINE/PURINE NUCLEOSIDE PHOSPHORYLASE"/>
    <property type="match status" value="1"/>
</dbReference>
<dbReference type="EC" id="2.4.2.1" evidence="5"/>
<dbReference type="Gene3D" id="3.40.50.1580">
    <property type="entry name" value="Nucleoside phosphorylase domain"/>
    <property type="match status" value="1"/>
</dbReference>
<dbReference type="NCBIfam" id="NF006054">
    <property type="entry name" value="PRK08202.1"/>
    <property type="match status" value="1"/>
</dbReference>
<dbReference type="GO" id="GO:0009116">
    <property type="term" value="P:nucleoside metabolic process"/>
    <property type="evidence" value="ECO:0007669"/>
    <property type="project" value="InterPro"/>
</dbReference>
<dbReference type="GO" id="GO:0004731">
    <property type="term" value="F:purine-nucleoside phosphorylase activity"/>
    <property type="evidence" value="ECO:0007669"/>
    <property type="project" value="UniProtKB-EC"/>
</dbReference>
<dbReference type="SUPFAM" id="SSF53167">
    <property type="entry name" value="Purine and uridine phosphorylases"/>
    <property type="match status" value="1"/>
</dbReference>
<dbReference type="PANTHER" id="PTHR11904:SF9">
    <property type="entry name" value="PURINE NUCLEOSIDE PHOSPHORYLASE-RELATED"/>
    <property type="match status" value="1"/>
</dbReference>
<reference evidence="7" key="1">
    <citation type="submission" date="2021-06" db="EMBL/GenBank/DDBJ databases">
        <title>44 bacteria genomes isolated from Dapeng, Shenzhen.</title>
        <authorList>
            <person name="Zheng W."/>
            <person name="Yu S."/>
            <person name="Huang Y."/>
        </authorList>
    </citation>
    <scope>NUCLEOTIDE SEQUENCE</scope>
    <source>
        <strain evidence="7">DP5N28-2</strain>
    </source>
</reference>
<evidence type="ECO:0000256" key="5">
    <source>
        <dbReference type="PIRNR" id="PIRNR000477"/>
    </source>
</evidence>
<evidence type="ECO:0000256" key="2">
    <source>
        <dbReference type="ARBA" id="ARBA00006751"/>
    </source>
</evidence>
<comment type="function">
    <text evidence="5">The purine nucleoside phosphorylases catalyze the phosphorolytic breakdown of the N-glycosidic bond in the beta-(deoxy)ribonucleoside molecules, with the formation of the corresponding free purine bases and pentose-1-phosphate.</text>
</comment>
<dbReference type="InterPro" id="IPR035994">
    <property type="entry name" value="Nucleoside_phosphorylase_sf"/>
</dbReference>
<sequence length="274" mass="30908">MAINERIRKAAHYLKSQVQELPRHTIVLGTGLKDITNQFSIKYQTKLSKIPHFPRMTVHHMDATLYLATNQGILFWILGGRLHYYEGYTMAEVTFPIRVLAETGTQSFFFTNAAGNVNPSFAAGNLVLIRDHINWSFPSPLIGPNNEKWGPRYPFMSEVYDPKFINMLLEFSEKSGLQLDTGVYLGVTGPQLETPAEYRLFRQLGADMVGMSTIPEVIIAAHMNRQITALSVLSNDAVDTPTEDSTDITAILNHIKSRIDDVAELIKYWLKMDG</sequence>
<accession>A0A953HTX9</accession>
<evidence type="ECO:0000313" key="8">
    <source>
        <dbReference type="Proteomes" id="UP000753961"/>
    </source>
</evidence>
<name>A0A953HTX9_9BACT</name>
<dbReference type="RefSeq" id="WP_222579907.1">
    <property type="nucleotide sequence ID" value="NZ_JAHVHU010000008.1"/>
</dbReference>
<comment type="caution">
    <text evidence="7">The sequence shown here is derived from an EMBL/GenBank/DDBJ whole genome shotgun (WGS) entry which is preliminary data.</text>
</comment>
<feature type="domain" description="Nucleoside phosphorylase" evidence="6">
    <location>
        <begin position="34"/>
        <end position="253"/>
    </location>
</feature>
<evidence type="ECO:0000259" key="6">
    <source>
        <dbReference type="Pfam" id="PF01048"/>
    </source>
</evidence>
<evidence type="ECO:0000256" key="3">
    <source>
        <dbReference type="ARBA" id="ARBA00022676"/>
    </source>
</evidence>